<comment type="caution">
    <text evidence="2">The sequence shown here is derived from an EMBL/GenBank/DDBJ whole genome shotgun (WGS) entry which is preliminary data.</text>
</comment>
<evidence type="ECO:0000313" key="2">
    <source>
        <dbReference type="EMBL" id="KAL0464702.1"/>
    </source>
</evidence>
<name>A0AAW2YFH6_9LAMI</name>
<dbReference type="EMBL" id="JACGWN010000001">
    <property type="protein sequence ID" value="KAL0464702.1"/>
    <property type="molecule type" value="Genomic_DNA"/>
</dbReference>
<dbReference type="PROSITE" id="PS50053">
    <property type="entry name" value="UBIQUITIN_2"/>
    <property type="match status" value="3"/>
</dbReference>
<dbReference type="InterPro" id="IPR000626">
    <property type="entry name" value="Ubiquitin-like_dom"/>
</dbReference>
<dbReference type="FunFam" id="3.10.20.90:FF:000341">
    <property type="entry name" value="Ubiquitin-like superfamily protein"/>
    <property type="match status" value="1"/>
</dbReference>
<evidence type="ECO:0000259" key="1">
    <source>
        <dbReference type="PROSITE" id="PS50053"/>
    </source>
</evidence>
<dbReference type="PANTHER" id="PTHR10621">
    <property type="entry name" value="UV EXCISION REPAIR PROTEIN RAD23"/>
    <property type="match status" value="1"/>
</dbReference>
<proteinExistence type="predicted"/>
<organism evidence="2">
    <name type="scientific">Sesamum latifolium</name>
    <dbReference type="NCBI Taxonomy" id="2727402"/>
    <lineage>
        <taxon>Eukaryota</taxon>
        <taxon>Viridiplantae</taxon>
        <taxon>Streptophyta</taxon>
        <taxon>Embryophyta</taxon>
        <taxon>Tracheophyta</taxon>
        <taxon>Spermatophyta</taxon>
        <taxon>Magnoliopsida</taxon>
        <taxon>eudicotyledons</taxon>
        <taxon>Gunneridae</taxon>
        <taxon>Pentapetalae</taxon>
        <taxon>asterids</taxon>
        <taxon>lamiids</taxon>
        <taxon>Lamiales</taxon>
        <taxon>Pedaliaceae</taxon>
        <taxon>Sesamum</taxon>
    </lineage>
</organism>
<dbReference type="SUPFAM" id="SSF54236">
    <property type="entry name" value="Ubiquitin-like"/>
    <property type="match status" value="3"/>
</dbReference>
<dbReference type="Gene3D" id="3.10.20.90">
    <property type="entry name" value="Phosphatidylinositol 3-kinase Catalytic Subunit, Chain A, domain 1"/>
    <property type="match status" value="3"/>
</dbReference>
<reference evidence="2" key="2">
    <citation type="journal article" date="2024" name="Plant">
        <title>Genomic evolution and insights into agronomic trait innovations of Sesamum species.</title>
        <authorList>
            <person name="Miao H."/>
            <person name="Wang L."/>
            <person name="Qu L."/>
            <person name="Liu H."/>
            <person name="Sun Y."/>
            <person name="Le M."/>
            <person name="Wang Q."/>
            <person name="Wei S."/>
            <person name="Zheng Y."/>
            <person name="Lin W."/>
            <person name="Duan Y."/>
            <person name="Cao H."/>
            <person name="Xiong S."/>
            <person name="Wang X."/>
            <person name="Wei L."/>
            <person name="Li C."/>
            <person name="Ma Q."/>
            <person name="Ju M."/>
            <person name="Zhao R."/>
            <person name="Li G."/>
            <person name="Mu C."/>
            <person name="Tian Q."/>
            <person name="Mei H."/>
            <person name="Zhang T."/>
            <person name="Gao T."/>
            <person name="Zhang H."/>
        </authorList>
    </citation>
    <scope>NUCLEOTIDE SEQUENCE</scope>
    <source>
        <strain evidence="2">KEN1</strain>
    </source>
</reference>
<dbReference type="Pfam" id="PF00240">
    <property type="entry name" value="ubiquitin"/>
    <property type="match status" value="3"/>
</dbReference>
<dbReference type="GO" id="GO:0070628">
    <property type="term" value="F:proteasome binding"/>
    <property type="evidence" value="ECO:0007669"/>
    <property type="project" value="TreeGrafter"/>
</dbReference>
<dbReference type="GO" id="GO:0043130">
    <property type="term" value="F:ubiquitin binding"/>
    <property type="evidence" value="ECO:0007669"/>
    <property type="project" value="TreeGrafter"/>
</dbReference>
<dbReference type="CDD" id="cd17039">
    <property type="entry name" value="Ubl_ubiquitin_like"/>
    <property type="match status" value="1"/>
</dbReference>
<feature type="domain" description="Ubiquitin-like" evidence="1">
    <location>
        <begin position="161"/>
        <end position="238"/>
    </location>
</feature>
<dbReference type="InterPro" id="IPR029071">
    <property type="entry name" value="Ubiquitin-like_domsf"/>
</dbReference>
<dbReference type="InterPro" id="IPR019954">
    <property type="entry name" value="Ubiquitin_CS"/>
</dbReference>
<dbReference type="GO" id="GO:0005654">
    <property type="term" value="C:nucleoplasm"/>
    <property type="evidence" value="ECO:0007669"/>
    <property type="project" value="TreeGrafter"/>
</dbReference>
<sequence>MDVIFQPSRGSPFNIEVGYFDTVLDIKEKIQKHQGIPISKQTLIFNGNILQDDFNVHNSHILDGSRIDLLLKIQLLLRMPSTRNVALEMDVHETIRRLKEKIQELELVPINQLAIHANGIELDDDKSMQDCELSDNSEIDVAVRSSPVTTTSNMNIESRKLRIFVLNHAGTQKMPVEVNSSDNVVELRKKLRKLKMDVPKDGYFFIYKQDVMDDDRSFSWHNVCQGDTIEVFRGRVSGG</sequence>
<feature type="domain" description="Ubiquitin-like" evidence="1">
    <location>
        <begin position="73"/>
        <end position="144"/>
    </location>
</feature>
<dbReference type="AlphaFoldDB" id="A0AAW2YFH6"/>
<dbReference type="PROSITE" id="PS00299">
    <property type="entry name" value="UBIQUITIN_1"/>
    <property type="match status" value="1"/>
</dbReference>
<gene>
    <name evidence="2" type="ORF">Slati_0357800</name>
</gene>
<accession>A0AAW2YFH6</accession>
<dbReference type="PANTHER" id="PTHR10621:SF38">
    <property type="entry name" value="UBIQUITIN DOMAIN-CONTAINING PROTEIN 7SL RNA1-RELATED"/>
    <property type="match status" value="1"/>
</dbReference>
<dbReference type="GO" id="GO:0005829">
    <property type="term" value="C:cytosol"/>
    <property type="evidence" value="ECO:0007669"/>
    <property type="project" value="TreeGrafter"/>
</dbReference>
<dbReference type="GO" id="GO:0031593">
    <property type="term" value="F:polyubiquitin modification-dependent protein binding"/>
    <property type="evidence" value="ECO:0007669"/>
    <property type="project" value="TreeGrafter"/>
</dbReference>
<dbReference type="GO" id="GO:0043161">
    <property type="term" value="P:proteasome-mediated ubiquitin-dependent protein catabolic process"/>
    <property type="evidence" value="ECO:0007669"/>
    <property type="project" value="TreeGrafter"/>
</dbReference>
<dbReference type="SMART" id="SM00213">
    <property type="entry name" value="UBQ"/>
    <property type="match status" value="3"/>
</dbReference>
<feature type="domain" description="Ubiquitin-like" evidence="1">
    <location>
        <begin position="1"/>
        <end position="72"/>
    </location>
</feature>
<protein>
    <submittedName>
        <fullName evidence="2">Ubiquitin domain-containing protein 7SL RNA1</fullName>
    </submittedName>
</protein>
<reference evidence="2" key="1">
    <citation type="submission" date="2020-06" db="EMBL/GenBank/DDBJ databases">
        <authorList>
            <person name="Li T."/>
            <person name="Hu X."/>
            <person name="Zhang T."/>
            <person name="Song X."/>
            <person name="Zhang H."/>
            <person name="Dai N."/>
            <person name="Sheng W."/>
            <person name="Hou X."/>
            <person name="Wei L."/>
        </authorList>
    </citation>
    <scope>NUCLEOTIDE SEQUENCE</scope>
    <source>
        <strain evidence="2">KEN1</strain>
        <tissue evidence="2">Leaf</tissue>
    </source>
</reference>